<dbReference type="Pfam" id="PF00400">
    <property type="entry name" value="WD40"/>
    <property type="match status" value="5"/>
</dbReference>
<dbReference type="EMBL" id="ASPP01018609">
    <property type="protein sequence ID" value="ETO16051.1"/>
    <property type="molecule type" value="Genomic_DNA"/>
</dbReference>
<protein>
    <recommendedName>
        <fullName evidence="7">G-protein beta WD-40 repeats containing protein</fullName>
    </recommendedName>
</protein>
<dbReference type="SMART" id="SM00320">
    <property type="entry name" value="WD40"/>
    <property type="match status" value="6"/>
</dbReference>
<dbReference type="Proteomes" id="UP000023152">
    <property type="component" value="Unassembled WGS sequence"/>
</dbReference>
<evidence type="ECO:0000313" key="5">
    <source>
        <dbReference type="EMBL" id="ETO16051.1"/>
    </source>
</evidence>
<dbReference type="PROSITE" id="PS50294">
    <property type="entry name" value="WD_REPEATS_REGION"/>
    <property type="match status" value="3"/>
</dbReference>
<sequence>MTLEDLLLIMLCYVMFFIELQLKCSSISSFIDYSEFDGSQFICSGSEDKTVRVWDVETSKQIESFNGHSSEVYYDKTIRFWDFKNNQQLKIFNGHNHWVNGIKFSPFNGGRYLCSGSGDSTIRLWDVETSKALHIFNGHKDCVWCVDISPLQSSNNNNNNNNSIGVIGGNGYTICSGSYDTTIVIWDIETTKQLISFIGHVGSLRSVKYGSNEIGNIGCANTILSGSGDNNVRLWDIRSGKKIQKFEGHDDRVMAVEYSPFVVNNGKFGDNSNVICSGSEDNTIRFWDIRSNRNELYSIEGDNNEDQGILSFTFFPLQKDKKAHDNIKNSRGFNLCYGSGKGSIRIWG</sequence>
<evidence type="ECO:0000256" key="2">
    <source>
        <dbReference type="ARBA" id="ARBA00022737"/>
    </source>
</evidence>
<evidence type="ECO:0008006" key="7">
    <source>
        <dbReference type="Google" id="ProtNLM"/>
    </source>
</evidence>
<feature type="repeat" description="WD" evidence="3">
    <location>
        <begin position="170"/>
        <end position="196"/>
    </location>
</feature>
<dbReference type="Gene3D" id="2.130.10.10">
    <property type="entry name" value="YVTN repeat-like/Quinoprotein amine dehydrogenase"/>
    <property type="match status" value="3"/>
</dbReference>
<proteinExistence type="predicted"/>
<dbReference type="InterPro" id="IPR001680">
    <property type="entry name" value="WD40_rpt"/>
</dbReference>
<feature type="repeat" description="WD" evidence="3">
    <location>
        <begin position="246"/>
        <end position="297"/>
    </location>
</feature>
<dbReference type="InterPro" id="IPR019775">
    <property type="entry name" value="WD40_repeat_CS"/>
</dbReference>
<keyword evidence="6" id="KW-1185">Reference proteome</keyword>
<keyword evidence="2" id="KW-0677">Repeat</keyword>
<dbReference type="PROSITE" id="PS50082">
    <property type="entry name" value="WD_REPEATS_2"/>
    <property type="match status" value="5"/>
</dbReference>
<dbReference type="PRINTS" id="PR00320">
    <property type="entry name" value="GPROTEINBRPT"/>
</dbReference>
<evidence type="ECO:0000256" key="4">
    <source>
        <dbReference type="SAM" id="SignalP"/>
    </source>
</evidence>
<evidence type="ECO:0000256" key="1">
    <source>
        <dbReference type="ARBA" id="ARBA00022574"/>
    </source>
</evidence>
<feature type="repeat" description="WD" evidence="3">
    <location>
        <begin position="197"/>
        <end position="245"/>
    </location>
</feature>
<comment type="caution">
    <text evidence="5">The sequence shown here is derived from an EMBL/GenBank/DDBJ whole genome shotgun (WGS) entry which is preliminary data.</text>
</comment>
<gene>
    <name evidence="5" type="ORF">RFI_21312</name>
</gene>
<evidence type="ECO:0000256" key="3">
    <source>
        <dbReference type="PROSITE-ProRule" id="PRU00221"/>
    </source>
</evidence>
<dbReference type="OrthoDB" id="9984207at2759"/>
<feature type="repeat" description="WD" evidence="3">
    <location>
        <begin position="39"/>
        <end position="64"/>
    </location>
</feature>
<dbReference type="CDD" id="cd00200">
    <property type="entry name" value="WD40"/>
    <property type="match status" value="1"/>
</dbReference>
<dbReference type="InterPro" id="IPR015943">
    <property type="entry name" value="WD40/YVTN_repeat-like_dom_sf"/>
</dbReference>
<feature type="signal peptide" evidence="4">
    <location>
        <begin position="1"/>
        <end position="26"/>
    </location>
</feature>
<dbReference type="InterPro" id="IPR036322">
    <property type="entry name" value="WD40_repeat_dom_sf"/>
</dbReference>
<keyword evidence="4" id="KW-0732">Signal</keyword>
<name>X6MQW7_RETFI</name>
<dbReference type="AlphaFoldDB" id="X6MQW7"/>
<dbReference type="PANTHER" id="PTHR44156">
    <property type="entry name" value="SUPERNUMERARY LIMBS, ISOFORM B-RELATED"/>
    <property type="match status" value="1"/>
</dbReference>
<dbReference type="InterPro" id="IPR053299">
    <property type="entry name" value="ASTRA_WD_repeat"/>
</dbReference>
<dbReference type="PROSITE" id="PS00678">
    <property type="entry name" value="WD_REPEATS_1"/>
    <property type="match status" value="4"/>
</dbReference>
<reference evidence="5 6" key="1">
    <citation type="journal article" date="2013" name="Curr. Biol.">
        <title>The Genome of the Foraminiferan Reticulomyxa filosa.</title>
        <authorList>
            <person name="Glockner G."/>
            <person name="Hulsmann N."/>
            <person name="Schleicher M."/>
            <person name="Noegel A.A."/>
            <person name="Eichinger L."/>
            <person name="Gallinger C."/>
            <person name="Pawlowski J."/>
            <person name="Sierra R."/>
            <person name="Euteneuer U."/>
            <person name="Pillet L."/>
            <person name="Moustafa A."/>
            <person name="Platzer M."/>
            <person name="Groth M."/>
            <person name="Szafranski K."/>
            <person name="Schliwa M."/>
        </authorList>
    </citation>
    <scope>NUCLEOTIDE SEQUENCE [LARGE SCALE GENOMIC DNA]</scope>
</reference>
<dbReference type="SUPFAM" id="SSF50978">
    <property type="entry name" value="WD40 repeat-like"/>
    <property type="match status" value="1"/>
</dbReference>
<accession>X6MQW7</accession>
<feature type="repeat" description="WD" evidence="3">
    <location>
        <begin position="92"/>
        <end position="135"/>
    </location>
</feature>
<evidence type="ECO:0000313" key="6">
    <source>
        <dbReference type="Proteomes" id="UP000023152"/>
    </source>
</evidence>
<feature type="chain" id="PRO_5004975394" description="G-protein beta WD-40 repeats containing protein" evidence="4">
    <location>
        <begin position="27"/>
        <end position="348"/>
    </location>
</feature>
<dbReference type="InterPro" id="IPR020472">
    <property type="entry name" value="WD40_PAC1"/>
</dbReference>
<keyword evidence="1 3" id="KW-0853">WD repeat</keyword>
<organism evidence="5 6">
    <name type="scientific">Reticulomyxa filosa</name>
    <dbReference type="NCBI Taxonomy" id="46433"/>
    <lineage>
        <taxon>Eukaryota</taxon>
        <taxon>Sar</taxon>
        <taxon>Rhizaria</taxon>
        <taxon>Retaria</taxon>
        <taxon>Foraminifera</taxon>
        <taxon>Monothalamids</taxon>
        <taxon>Reticulomyxidae</taxon>
        <taxon>Reticulomyxa</taxon>
    </lineage>
</organism>